<gene>
    <name evidence="2" type="ORF">SPIL2461_LOCUS8327</name>
</gene>
<evidence type="ECO:0000313" key="3">
    <source>
        <dbReference type="Proteomes" id="UP000649617"/>
    </source>
</evidence>
<dbReference type="EMBL" id="CAJNIZ010013547">
    <property type="protein sequence ID" value="CAE7350803.1"/>
    <property type="molecule type" value="Genomic_DNA"/>
</dbReference>
<keyword evidence="3" id="KW-1185">Reference proteome</keyword>
<evidence type="ECO:0000256" key="1">
    <source>
        <dbReference type="SAM" id="Phobius"/>
    </source>
</evidence>
<dbReference type="AlphaFoldDB" id="A0A812PE66"/>
<feature type="transmembrane region" description="Helical" evidence="1">
    <location>
        <begin position="115"/>
        <end position="138"/>
    </location>
</feature>
<dbReference type="OrthoDB" id="430207at2759"/>
<keyword evidence="1" id="KW-0472">Membrane</keyword>
<evidence type="ECO:0000313" key="2">
    <source>
        <dbReference type="EMBL" id="CAE7350803.1"/>
    </source>
</evidence>
<feature type="non-terminal residue" evidence="2">
    <location>
        <position position="142"/>
    </location>
</feature>
<reference evidence="2" key="1">
    <citation type="submission" date="2021-02" db="EMBL/GenBank/DDBJ databases">
        <authorList>
            <person name="Dougan E. K."/>
            <person name="Rhodes N."/>
            <person name="Thang M."/>
            <person name="Chan C."/>
        </authorList>
    </citation>
    <scope>NUCLEOTIDE SEQUENCE</scope>
</reference>
<feature type="transmembrane region" description="Helical" evidence="1">
    <location>
        <begin position="78"/>
        <end position="95"/>
    </location>
</feature>
<organism evidence="2 3">
    <name type="scientific">Symbiodinium pilosum</name>
    <name type="common">Dinoflagellate</name>
    <dbReference type="NCBI Taxonomy" id="2952"/>
    <lineage>
        <taxon>Eukaryota</taxon>
        <taxon>Sar</taxon>
        <taxon>Alveolata</taxon>
        <taxon>Dinophyceae</taxon>
        <taxon>Suessiales</taxon>
        <taxon>Symbiodiniaceae</taxon>
        <taxon>Symbiodinium</taxon>
    </lineage>
</organism>
<sequence length="142" mass="16411">MLKEWEQEQARMLARCWRGRLKGLRLEVRTRAKAVHQWSTRNPITTSSLAGLFSTGVSDFLVQRCFEKRETIDLRRSTIMGLFGLGYCGFLQHFLYTGFWPNVLKASRLSGAKAVAFQVFGDQGIYMPFAYLPLFYAVKDMR</sequence>
<proteinExistence type="predicted"/>
<comment type="caution">
    <text evidence="2">The sequence shown here is derived from an EMBL/GenBank/DDBJ whole genome shotgun (WGS) entry which is preliminary data.</text>
</comment>
<keyword evidence="1" id="KW-0812">Transmembrane</keyword>
<keyword evidence="1" id="KW-1133">Transmembrane helix</keyword>
<accession>A0A812PE66</accession>
<name>A0A812PE66_SYMPI</name>
<protein>
    <submittedName>
        <fullName evidence="2">Uncharacterized protein</fullName>
    </submittedName>
</protein>
<dbReference type="Proteomes" id="UP000649617">
    <property type="component" value="Unassembled WGS sequence"/>
</dbReference>